<gene>
    <name evidence="1" type="ORF">AAGW17_01090</name>
</gene>
<name>A0AAU7BZF4_9RICK</name>
<dbReference type="EMBL" id="CP157197">
    <property type="protein sequence ID" value="XBG66490.1"/>
    <property type="molecule type" value="Genomic_DNA"/>
</dbReference>
<proteinExistence type="predicted"/>
<dbReference type="AlphaFoldDB" id="A0AAU7BZF4"/>
<organism evidence="1">
    <name type="scientific">Rickettsia oklahomensis</name>
    <dbReference type="NCBI Taxonomy" id="3141789"/>
    <lineage>
        <taxon>Bacteria</taxon>
        <taxon>Pseudomonadati</taxon>
        <taxon>Pseudomonadota</taxon>
        <taxon>Alphaproteobacteria</taxon>
        <taxon>Rickettsiales</taxon>
        <taxon>Rickettsiaceae</taxon>
        <taxon>Rickettsieae</taxon>
        <taxon>Rickettsia</taxon>
        <taxon>belli group</taxon>
    </lineage>
</organism>
<sequence length="52" mass="5973">MLNYSYIIFSGGSCEGFVIENILSMVKNKTNSWIYRTAGGLEVDFNTRIKYK</sequence>
<accession>A0AAU7BZF4</accession>
<dbReference type="RefSeq" id="WP_347939108.1">
    <property type="nucleotide sequence ID" value="NZ_CP157197.1"/>
</dbReference>
<protein>
    <submittedName>
        <fullName evidence="1">Uncharacterized protein</fullName>
    </submittedName>
</protein>
<reference evidence="1" key="1">
    <citation type="submission" date="2024-05" db="EMBL/GenBank/DDBJ databases">
        <title>Characterization of a novel Rickettsia species. (Rickettsia oklahomia sp. nov.) from Amblyomma americanum ticks.</title>
        <authorList>
            <person name="Korla P.K."/>
            <person name="Karounos M."/>
            <person name="Wilson J.M."/>
            <person name="Little S.E."/>
            <person name="Qurollo B.A."/>
        </authorList>
    </citation>
    <scope>NUCLEOTIDE SEQUENCE</scope>
    <source>
        <strain evidence="1">Oklahoma-10</strain>
    </source>
</reference>
<dbReference type="KEGG" id="rof:AAGW17_01090"/>
<evidence type="ECO:0000313" key="1">
    <source>
        <dbReference type="EMBL" id="XBG66490.1"/>
    </source>
</evidence>